<dbReference type="Proteomes" id="UP001055247">
    <property type="component" value="Unassembled WGS sequence"/>
</dbReference>
<dbReference type="EMBL" id="BPQO01000006">
    <property type="protein sequence ID" value="GJD88194.1"/>
    <property type="molecule type" value="Genomic_DNA"/>
</dbReference>
<sequence length="625" mass="69615">MPVTTLLDRTVAEALAKLRPPPRLPLSQWIERYMRLPEGLAAKPGPVRLWPFQREIADAITDPTIERVTVKKCVRVGYTTLLTGATASYVANEPAPILTLLPTEDDCRNYIVSDLEPIFDATPSVTGILATAADETGRNTIRHRRFPGGSLKIVAARSPRNLRAHTVRILLIDEEDGMEVTNEGDALDLAIKRTLSFPNRKIIRGSTPTDADTSTICREYEASDRRIYEIRCVECEQFAEPKWEHIEWEKERDAQGVVTAHRTKTASWACPHCGVLIPERFKAEMVANGRWRATRPEVEGHAGFALSALISPHVNASWSALAAEYVEIHNDPDRLRTFRNTLLGEGWSESVDMTTADVLAARAEPIGLNVKMPDGEMLALPEAVLLLTCGVDVQPDRLEAVIYGWDREGRAYALGHFVIWGNTLEGHVWRELDELLLQRWKHPLGGGLGIEATCVDSGDGGTVEAVYAFCWPRLHRNVLAIKGVWGRRPVIEASKGKVSGGAIGGQGRLWIVGIDEVKQILFTKLARYPDQVRFSSSLSLSWFDQLCAERRVVRRVGGRPTRRFERIKNAAAEALDATVYAFAARYVLPPVDFDARVRRLGETGPRRPPPPPPARAVRRSSYMGR</sequence>
<dbReference type="GO" id="GO:0004519">
    <property type="term" value="F:endonuclease activity"/>
    <property type="evidence" value="ECO:0007669"/>
    <property type="project" value="InterPro"/>
</dbReference>
<dbReference type="InterPro" id="IPR046454">
    <property type="entry name" value="GpA_endonuclease"/>
</dbReference>
<dbReference type="GO" id="GO:0005524">
    <property type="term" value="F:ATP binding"/>
    <property type="evidence" value="ECO:0007669"/>
    <property type="project" value="InterPro"/>
</dbReference>
<feature type="domain" description="Phage terminase large subunit GpA ATPase" evidence="2">
    <location>
        <begin position="42"/>
        <end position="291"/>
    </location>
</feature>
<evidence type="ECO:0000259" key="2">
    <source>
        <dbReference type="Pfam" id="PF05876"/>
    </source>
</evidence>
<dbReference type="Pfam" id="PF05876">
    <property type="entry name" value="GpA_ATPase"/>
    <property type="match status" value="1"/>
</dbReference>
<evidence type="ECO:0000256" key="1">
    <source>
        <dbReference type="SAM" id="MobiDB-lite"/>
    </source>
</evidence>
<dbReference type="InterPro" id="IPR046453">
    <property type="entry name" value="GpA_ATPase"/>
</dbReference>
<proteinExistence type="inferred from homology"/>
<keyword evidence="5" id="KW-1185">Reference proteome</keyword>
<organism evidence="4 5">
    <name type="scientific">Methylobacterium hispanicum</name>
    <dbReference type="NCBI Taxonomy" id="270350"/>
    <lineage>
        <taxon>Bacteria</taxon>
        <taxon>Pseudomonadati</taxon>
        <taxon>Pseudomonadota</taxon>
        <taxon>Alphaproteobacteria</taxon>
        <taxon>Hyphomicrobiales</taxon>
        <taxon>Methylobacteriaceae</taxon>
        <taxon>Methylobacterium</taxon>
    </lineage>
</organism>
<dbReference type="InterPro" id="IPR027417">
    <property type="entry name" value="P-loop_NTPase"/>
</dbReference>
<reference evidence="4" key="2">
    <citation type="submission" date="2021-08" db="EMBL/GenBank/DDBJ databases">
        <authorList>
            <person name="Tani A."/>
            <person name="Ola A."/>
            <person name="Ogura Y."/>
            <person name="Katsura K."/>
            <person name="Hayashi T."/>
        </authorList>
    </citation>
    <scope>NUCLEOTIDE SEQUENCE</scope>
    <source>
        <strain evidence="4">DSM 16372</strain>
    </source>
</reference>
<reference evidence="4" key="1">
    <citation type="journal article" date="2016" name="Front. Microbiol.">
        <title>Genome Sequence of the Piezophilic, Mesophilic Sulfate-Reducing Bacterium Desulfovibrio indicus J2T.</title>
        <authorList>
            <person name="Cao J."/>
            <person name="Maignien L."/>
            <person name="Shao Z."/>
            <person name="Alain K."/>
            <person name="Jebbar M."/>
        </authorList>
    </citation>
    <scope>NUCLEOTIDE SEQUENCE</scope>
    <source>
        <strain evidence="4">DSM 16372</strain>
    </source>
</reference>
<dbReference type="Gene3D" id="3.40.50.300">
    <property type="entry name" value="P-loop containing nucleotide triphosphate hydrolases"/>
    <property type="match status" value="1"/>
</dbReference>
<protein>
    <recommendedName>
        <fullName evidence="6">Terminase</fullName>
    </recommendedName>
</protein>
<dbReference type="GO" id="GO:0016887">
    <property type="term" value="F:ATP hydrolysis activity"/>
    <property type="evidence" value="ECO:0007669"/>
    <property type="project" value="InterPro"/>
</dbReference>
<feature type="domain" description="Terminase large subunit GpA endonuclease" evidence="3">
    <location>
        <begin position="301"/>
        <end position="588"/>
    </location>
</feature>
<evidence type="ECO:0008006" key="6">
    <source>
        <dbReference type="Google" id="ProtNLM"/>
    </source>
</evidence>
<dbReference type="InterPro" id="IPR008866">
    <property type="entry name" value="Phage_lambda_GpA-like"/>
</dbReference>
<comment type="caution">
    <text evidence="4">The sequence shown here is derived from an EMBL/GenBank/DDBJ whole genome shotgun (WGS) entry which is preliminary data.</text>
</comment>
<gene>
    <name evidence="4" type="ORF">BHAOGJBA_1707</name>
</gene>
<accession>A0AAV4ZJB6</accession>
<dbReference type="AlphaFoldDB" id="A0AAV4ZJB6"/>
<feature type="region of interest" description="Disordered" evidence="1">
    <location>
        <begin position="600"/>
        <end position="625"/>
    </location>
</feature>
<name>A0AAV4ZJB6_9HYPH</name>
<dbReference type="HAMAP" id="MF_04144">
    <property type="entry name" value="TERL_LAMBDA"/>
    <property type="match status" value="1"/>
</dbReference>
<evidence type="ECO:0000313" key="5">
    <source>
        <dbReference type="Proteomes" id="UP001055247"/>
    </source>
</evidence>
<evidence type="ECO:0000313" key="4">
    <source>
        <dbReference type="EMBL" id="GJD88194.1"/>
    </source>
</evidence>
<dbReference type="Pfam" id="PF20454">
    <property type="entry name" value="GpA_nuclease"/>
    <property type="match status" value="1"/>
</dbReference>
<evidence type="ECO:0000259" key="3">
    <source>
        <dbReference type="Pfam" id="PF20454"/>
    </source>
</evidence>